<dbReference type="OrthoDB" id="4567948at2"/>
<comment type="subcellular location">
    <subcellularLocation>
        <location evidence="1">Secreted</location>
    </subcellularLocation>
</comment>
<keyword evidence="4" id="KW-0646">Protease inhibitor</keyword>
<dbReference type="Pfam" id="PF00720">
    <property type="entry name" value="SSI"/>
    <property type="match status" value="1"/>
</dbReference>
<name>A0A1E7MXH1_KITAU</name>
<reference evidence="11" key="4">
    <citation type="submission" date="2016-08" db="EMBL/GenBank/DDBJ databases">
        <title>Sequencing, assembly and comparative genomics of S. aureofaciens ATCC 10762.</title>
        <authorList>
            <person name="Gradnigo J.S."/>
            <person name="Johnson N."/>
            <person name="Somerville G.A."/>
        </authorList>
    </citation>
    <scope>NUCLEOTIDE SEQUENCE [LARGE SCALE GENOMIC DNA]</scope>
    <source>
        <strain evidence="11">ATCC 10762 / DSM 40127 / CCM 3239 / JCM 4008 / LMG 5968 / NBRC 12843 / NCIMB 8234 / A-377</strain>
    </source>
</reference>
<protein>
    <recommendedName>
        <fullName evidence="8">Subtilisin inhibitor domain-containing protein</fullName>
    </recommendedName>
</protein>
<evidence type="ECO:0000256" key="4">
    <source>
        <dbReference type="ARBA" id="ARBA00022690"/>
    </source>
</evidence>
<comment type="caution">
    <text evidence="10">The sequence shown here is derived from an EMBL/GenBank/DDBJ whole genome shotgun (WGS) entry which is preliminary data.</text>
</comment>
<sequence length="145" mass="14763">MRRITMTVASLLATGAASAILMAGTAQAATTDTVLLGSVHLTKTDSTGTTTSADLSCSAVQGDSGLTSVTGTGTVTSPDAACRELVGFNGDFSKLLVHPTWMVMALQAPVTATAHGSWGATGVNWSHTYVNGSELTKYTGDVFGF</sequence>
<accession>A0A1E7MXH1</accession>
<keyword evidence="3" id="KW-0964">Secreted</keyword>
<evidence type="ECO:0000313" key="10">
    <source>
        <dbReference type="EMBL" id="OEV33137.1"/>
    </source>
</evidence>
<proteinExistence type="inferred from homology"/>
<dbReference type="GO" id="GO:0005576">
    <property type="term" value="C:extracellular region"/>
    <property type="evidence" value="ECO:0007669"/>
    <property type="project" value="UniProtKB-SubCell"/>
</dbReference>
<evidence type="ECO:0000313" key="11">
    <source>
        <dbReference type="Proteomes" id="UP000037395"/>
    </source>
</evidence>
<dbReference type="EMBL" id="JPRF03000076">
    <property type="protein sequence ID" value="OEV33137.1"/>
    <property type="molecule type" value="Genomic_DNA"/>
</dbReference>
<feature type="chain" id="PRO_5009198525" description="Subtilisin inhibitor domain-containing protein" evidence="7">
    <location>
        <begin position="29"/>
        <end position="145"/>
    </location>
</feature>
<dbReference type="RefSeq" id="WP_050366939.1">
    <property type="nucleotide sequence ID" value="NZ_BMUB01000001.1"/>
</dbReference>
<dbReference type="AlphaFoldDB" id="A0A1E7MXH1"/>
<reference evidence="9" key="1">
    <citation type="journal article" date="2014" name="Int. J. Syst. Evol. Microbiol.">
        <title>Complete genome sequence of Corynebacterium casei LMG S-19264T (=DSM 44701T), isolated from a smear-ripened cheese.</title>
        <authorList>
            <consortium name="US DOE Joint Genome Institute (JGI-PGF)"/>
            <person name="Walter F."/>
            <person name="Albersmeier A."/>
            <person name="Kalinowski J."/>
            <person name="Ruckert C."/>
        </authorList>
    </citation>
    <scope>NUCLEOTIDE SEQUENCE</scope>
    <source>
        <strain evidence="9">JCM 4434</strain>
    </source>
</reference>
<evidence type="ECO:0000256" key="7">
    <source>
        <dbReference type="SAM" id="SignalP"/>
    </source>
</evidence>
<dbReference type="Proteomes" id="UP000037395">
    <property type="component" value="Unassembled WGS sequence"/>
</dbReference>
<dbReference type="Proteomes" id="UP000610124">
    <property type="component" value="Unassembled WGS sequence"/>
</dbReference>
<reference evidence="10 11" key="2">
    <citation type="submission" date="2014-07" db="EMBL/GenBank/DDBJ databases">
        <authorList>
            <person name="Zhang J.E."/>
            <person name="Yang H."/>
            <person name="Guo J."/>
            <person name="Deng Z."/>
            <person name="Luo H."/>
            <person name="Luo M."/>
            <person name="Zhao B."/>
        </authorList>
    </citation>
    <scope>NUCLEOTIDE SEQUENCE [LARGE SCALE GENOMIC DNA]</scope>
    <source>
        <strain evidence="10">ATCC 10762</strain>
        <strain evidence="11">ATCC 10762 / DSM 40127 / CCM 3239 / JCM 4008 / LMG 5968 / NBRC 12843 / NCIMB 8234 / A-377</strain>
    </source>
</reference>
<dbReference type="Gene3D" id="3.30.350.10">
    <property type="entry name" value="Subtilisin inhibitor-like"/>
    <property type="match status" value="1"/>
</dbReference>
<keyword evidence="6" id="KW-1015">Disulfide bond</keyword>
<accession>A0A8H9LGJ4</accession>
<dbReference type="GeneID" id="97483533"/>
<evidence type="ECO:0000256" key="3">
    <source>
        <dbReference type="ARBA" id="ARBA00022525"/>
    </source>
</evidence>
<evidence type="ECO:0000313" key="9">
    <source>
        <dbReference type="EMBL" id="GGU56425.1"/>
    </source>
</evidence>
<evidence type="ECO:0000256" key="2">
    <source>
        <dbReference type="ARBA" id="ARBA00010472"/>
    </source>
</evidence>
<dbReference type="EMBL" id="BMUB01000001">
    <property type="protein sequence ID" value="GGU56425.1"/>
    <property type="molecule type" value="Genomic_DNA"/>
</dbReference>
<reference evidence="9" key="5">
    <citation type="submission" date="2020-09" db="EMBL/GenBank/DDBJ databases">
        <authorList>
            <person name="Sun Q."/>
            <person name="Ohkuma M."/>
        </authorList>
    </citation>
    <scope>NUCLEOTIDE SEQUENCE</scope>
    <source>
        <strain evidence="9">JCM 4434</strain>
    </source>
</reference>
<keyword evidence="5" id="KW-0722">Serine protease inhibitor</keyword>
<evidence type="ECO:0000256" key="6">
    <source>
        <dbReference type="ARBA" id="ARBA00023157"/>
    </source>
</evidence>
<feature type="domain" description="Subtilisin inhibitor" evidence="8">
    <location>
        <begin position="69"/>
        <end position="131"/>
    </location>
</feature>
<keyword evidence="7" id="KW-0732">Signal</keyword>
<reference evidence="10" key="3">
    <citation type="submission" date="2016-08" db="EMBL/GenBank/DDBJ databases">
        <title>Sequencing, Assembly and Comparative Genomics of S. aureofaciens ATCC 10762.</title>
        <authorList>
            <person name="Gradnigo J.S."/>
            <person name="Johnson N."/>
            <person name="Somerville G.A."/>
        </authorList>
    </citation>
    <scope>NUCLEOTIDE SEQUENCE [LARGE SCALE GENOMIC DNA]</scope>
    <source>
        <strain evidence="10">ATCC 10762</strain>
    </source>
</reference>
<evidence type="ECO:0000256" key="1">
    <source>
        <dbReference type="ARBA" id="ARBA00004613"/>
    </source>
</evidence>
<evidence type="ECO:0000256" key="5">
    <source>
        <dbReference type="ARBA" id="ARBA00022900"/>
    </source>
</evidence>
<gene>
    <name evidence="9" type="ORF">GCM10010502_03450</name>
    <name evidence="10" type="ORF">HS99_0014915</name>
</gene>
<dbReference type="GO" id="GO:0004867">
    <property type="term" value="F:serine-type endopeptidase inhibitor activity"/>
    <property type="evidence" value="ECO:0007669"/>
    <property type="project" value="UniProtKB-KW"/>
</dbReference>
<feature type="signal peptide" evidence="7">
    <location>
        <begin position="1"/>
        <end position="28"/>
    </location>
</feature>
<evidence type="ECO:0000259" key="8">
    <source>
        <dbReference type="Pfam" id="PF00720"/>
    </source>
</evidence>
<comment type="similarity">
    <text evidence="2">Belongs to the protease inhibitor I16 (SSI) family.</text>
</comment>
<dbReference type="InterPro" id="IPR036819">
    <property type="entry name" value="Subtilisin_inhibitor-like_sf"/>
</dbReference>
<organism evidence="10 11">
    <name type="scientific">Kitasatospora aureofaciens</name>
    <name type="common">Streptomyces aureofaciens</name>
    <dbReference type="NCBI Taxonomy" id="1894"/>
    <lineage>
        <taxon>Bacteria</taxon>
        <taxon>Bacillati</taxon>
        <taxon>Actinomycetota</taxon>
        <taxon>Actinomycetes</taxon>
        <taxon>Kitasatosporales</taxon>
        <taxon>Streptomycetaceae</taxon>
        <taxon>Kitasatospora</taxon>
    </lineage>
</organism>
<dbReference type="InterPro" id="IPR023549">
    <property type="entry name" value="Subtilisin_inhibitor"/>
</dbReference>
<keyword evidence="11" id="KW-1185">Reference proteome</keyword>
<dbReference type="SUPFAM" id="SSF55399">
    <property type="entry name" value="Subtilisin inhibitor"/>
    <property type="match status" value="1"/>
</dbReference>